<sequence length="128" mass="14840">MRGETRIAAHESKARGWFNGIQGKKERKTGTPESMTTNQTPNLTLGGEQNEASIYYHVLVIVSLEKKKKKKKKKKKRGKGKGKPSKTRKEGRNPSNSPGFNSNSKKQRDWRERERERERERALLRSIY</sequence>
<proteinExistence type="predicted"/>
<feature type="compositionally biased region" description="Basic residues" evidence="1">
    <location>
        <begin position="66"/>
        <end position="86"/>
    </location>
</feature>
<name>A0A6G1KME6_9PLEO</name>
<dbReference type="Proteomes" id="UP000799428">
    <property type="component" value="Unassembled WGS sequence"/>
</dbReference>
<dbReference type="EMBL" id="MU005765">
    <property type="protein sequence ID" value="KAF2714009.1"/>
    <property type="molecule type" value="Genomic_DNA"/>
</dbReference>
<protein>
    <submittedName>
        <fullName evidence="2">Uncharacterized protein</fullName>
    </submittedName>
</protein>
<reference evidence="2" key="1">
    <citation type="journal article" date="2020" name="Stud. Mycol.">
        <title>101 Dothideomycetes genomes: a test case for predicting lifestyles and emergence of pathogens.</title>
        <authorList>
            <person name="Haridas S."/>
            <person name="Albert R."/>
            <person name="Binder M."/>
            <person name="Bloem J."/>
            <person name="Labutti K."/>
            <person name="Salamov A."/>
            <person name="Andreopoulos B."/>
            <person name="Baker S."/>
            <person name="Barry K."/>
            <person name="Bills G."/>
            <person name="Bluhm B."/>
            <person name="Cannon C."/>
            <person name="Castanera R."/>
            <person name="Culley D."/>
            <person name="Daum C."/>
            <person name="Ezra D."/>
            <person name="Gonzalez J."/>
            <person name="Henrissat B."/>
            <person name="Kuo A."/>
            <person name="Liang C."/>
            <person name="Lipzen A."/>
            <person name="Lutzoni F."/>
            <person name="Magnuson J."/>
            <person name="Mondo S."/>
            <person name="Nolan M."/>
            <person name="Ohm R."/>
            <person name="Pangilinan J."/>
            <person name="Park H.-J."/>
            <person name="Ramirez L."/>
            <person name="Alfaro M."/>
            <person name="Sun H."/>
            <person name="Tritt A."/>
            <person name="Yoshinaga Y."/>
            <person name="Zwiers L.-H."/>
            <person name="Turgeon B."/>
            <person name="Goodwin S."/>
            <person name="Spatafora J."/>
            <person name="Crous P."/>
            <person name="Grigoriev I."/>
        </authorList>
    </citation>
    <scope>NUCLEOTIDE SEQUENCE</scope>
    <source>
        <strain evidence="2">CBS 279.74</strain>
    </source>
</reference>
<keyword evidence="3" id="KW-1185">Reference proteome</keyword>
<feature type="compositionally biased region" description="Basic and acidic residues" evidence="1">
    <location>
        <begin position="1"/>
        <end position="14"/>
    </location>
</feature>
<evidence type="ECO:0000313" key="2">
    <source>
        <dbReference type="EMBL" id="KAF2714009.1"/>
    </source>
</evidence>
<evidence type="ECO:0000256" key="1">
    <source>
        <dbReference type="SAM" id="MobiDB-lite"/>
    </source>
</evidence>
<accession>A0A6G1KME6</accession>
<feature type="region of interest" description="Disordered" evidence="1">
    <location>
        <begin position="1"/>
        <end position="49"/>
    </location>
</feature>
<dbReference type="AlphaFoldDB" id="A0A6G1KME6"/>
<feature type="compositionally biased region" description="Polar residues" evidence="1">
    <location>
        <begin position="31"/>
        <end position="43"/>
    </location>
</feature>
<evidence type="ECO:0000313" key="3">
    <source>
        <dbReference type="Proteomes" id="UP000799428"/>
    </source>
</evidence>
<gene>
    <name evidence="2" type="ORF">K504DRAFT_450617</name>
</gene>
<organism evidence="2 3">
    <name type="scientific">Pleomassaria siparia CBS 279.74</name>
    <dbReference type="NCBI Taxonomy" id="1314801"/>
    <lineage>
        <taxon>Eukaryota</taxon>
        <taxon>Fungi</taxon>
        <taxon>Dikarya</taxon>
        <taxon>Ascomycota</taxon>
        <taxon>Pezizomycotina</taxon>
        <taxon>Dothideomycetes</taxon>
        <taxon>Pleosporomycetidae</taxon>
        <taxon>Pleosporales</taxon>
        <taxon>Pleomassariaceae</taxon>
        <taxon>Pleomassaria</taxon>
    </lineage>
</organism>
<feature type="region of interest" description="Disordered" evidence="1">
    <location>
        <begin position="65"/>
        <end position="128"/>
    </location>
</feature>
<feature type="compositionally biased region" description="Low complexity" evidence="1">
    <location>
        <begin position="93"/>
        <end position="104"/>
    </location>
</feature>
<feature type="compositionally biased region" description="Basic and acidic residues" evidence="1">
    <location>
        <begin position="106"/>
        <end position="128"/>
    </location>
</feature>